<protein>
    <recommendedName>
        <fullName evidence="4">UDP-N-acetylglucosamine 2-epimerase (non-hydrolyzing)</fullName>
        <ecNumber evidence="4">5.1.3.14</ecNumber>
    </recommendedName>
</protein>
<organism evidence="7 8">
    <name type="scientific">Microvirga mediterraneensis</name>
    <dbReference type="NCBI Taxonomy" id="2754695"/>
    <lineage>
        <taxon>Bacteria</taxon>
        <taxon>Pseudomonadati</taxon>
        <taxon>Pseudomonadota</taxon>
        <taxon>Alphaproteobacteria</taxon>
        <taxon>Hyphomicrobiales</taxon>
        <taxon>Methylobacteriaceae</taxon>
        <taxon>Microvirga</taxon>
    </lineage>
</organism>
<accession>A0A838BNM9</accession>
<name>A0A838BNM9_9HYPH</name>
<dbReference type="InterPro" id="IPR003331">
    <property type="entry name" value="UDP_GlcNAc_Epimerase_2_dom"/>
</dbReference>
<gene>
    <name evidence="7" type="primary">wecB</name>
    <name evidence="7" type="ORF">H0S73_12820</name>
</gene>
<dbReference type="CDD" id="cd03786">
    <property type="entry name" value="GTB_UDP-GlcNAc_2-Epimerase"/>
    <property type="match status" value="1"/>
</dbReference>
<evidence type="ECO:0000313" key="8">
    <source>
        <dbReference type="Proteomes" id="UP000572984"/>
    </source>
</evidence>
<proteinExistence type="inferred from homology"/>
<dbReference type="InterPro" id="IPR029767">
    <property type="entry name" value="WecB-like"/>
</dbReference>
<evidence type="ECO:0000256" key="5">
    <source>
        <dbReference type="RuleBase" id="RU003513"/>
    </source>
</evidence>
<evidence type="ECO:0000256" key="1">
    <source>
        <dbReference type="ARBA" id="ARBA00023235"/>
    </source>
</evidence>
<evidence type="ECO:0000259" key="6">
    <source>
        <dbReference type="Pfam" id="PF02350"/>
    </source>
</evidence>
<dbReference type="RefSeq" id="WP_181052530.1">
    <property type="nucleotide sequence ID" value="NZ_JACDXJ010000001.1"/>
</dbReference>
<dbReference type="AlphaFoldDB" id="A0A838BNM9"/>
<evidence type="ECO:0000256" key="3">
    <source>
        <dbReference type="ARBA" id="ARBA00038209"/>
    </source>
</evidence>
<dbReference type="Pfam" id="PF02350">
    <property type="entry name" value="Epimerase_2"/>
    <property type="match status" value="1"/>
</dbReference>
<feature type="domain" description="UDP-N-acetylglucosamine 2-epimerase" evidence="6">
    <location>
        <begin position="22"/>
        <end position="369"/>
    </location>
</feature>
<comment type="caution">
    <text evidence="7">The sequence shown here is derived from an EMBL/GenBank/DDBJ whole genome shotgun (WGS) entry which is preliminary data.</text>
</comment>
<dbReference type="GO" id="GO:0008761">
    <property type="term" value="F:UDP-N-acetylglucosamine 2-epimerase activity"/>
    <property type="evidence" value="ECO:0007669"/>
    <property type="project" value="UniProtKB-EC"/>
</dbReference>
<sequence>MLRILVVFGTRPEAIKMLPVVKALRERNTCSVGVVVTGQHREMLNQVFDVFGEKPDIDLNVMKPNQRLPELTGAIISQMSAVLEADRPDLVLVHGDTTTALATAMAALYSKVRIGHVEAGLRSFDLSQPWPEEFNRVTIDAIADYLFAPTTVAADNLGREYSRRGQIYVTGNTGIDALLHVSNRIDAEEMGASSPIEALDGIDPDRSLILVTGHRRENFGAGFEGICQGISRLAGRNDVQVVYPVHLNPNVRDVVQTRLGSHPNVHLVPPVPYVDMVRLMKKSKIILTDSGGIQEEGPALGRPVLVMRETTERPEALATGAVSLVGTDPDEIYNVASSLLDDEEYYQHRAKAVFPYGDGTASIKIAGIITESLSA</sequence>
<evidence type="ECO:0000313" key="7">
    <source>
        <dbReference type="EMBL" id="MBA1157010.1"/>
    </source>
</evidence>
<dbReference type="Gene3D" id="3.40.50.2000">
    <property type="entry name" value="Glycogen Phosphorylase B"/>
    <property type="match status" value="2"/>
</dbReference>
<reference evidence="7 8" key="1">
    <citation type="submission" date="2020-07" db="EMBL/GenBank/DDBJ databases">
        <title>Draft genome and description of Microvirga mediterraneensis Marseille-Q2068 sp. nov.</title>
        <authorList>
            <person name="Boxberger M."/>
        </authorList>
    </citation>
    <scope>NUCLEOTIDE SEQUENCE [LARGE SCALE GENOMIC DNA]</scope>
    <source>
        <strain evidence="7 8">Marseille-Q2068</strain>
    </source>
</reference>
<dbReference type="PANTHER" id="PTHR43174:SF2">
    <property type="entry name" value="UDP-N-ACETYLGLUCOSAMINE 2-EPIMERASE"/>
    <property type="match status" value="1"/>
</dbReference>
<evidence type="ECO:0000256" key="2">
    <source>
        <dbReference type="ARBA" id="ARBA00036080"/>
    </source>
</evidence>
<keyword evidence="1 5" id="KW-0413">Isomerase</keyword>
<dbReference type="Proteomes" id="UP000572984">
    <property type="component" value="Unassembled WGS sequence"/>
</dbReference>
<dbReference type="NCBIfam" id="TIGR00236">
    <property type="entry name" value="wecB"/>
    <property type="match status" value="1"/>
</dbReference>
<comment type="catalytic activity">
    <reaction evidence="2">
        <text>UDP-N-acetyl-alpha-D-glucosamine = UDP-N-acetyl-alpha-D-mannosamine</text>
        <dbReference type="Rhea" id="RHEA:17213"/>
        <dbReference type="ChEBI" id="CHEBI:57705"/>
        <dbReference type="ChEBI" id="CHEBI:68623"/>
        <dbReference type="EC" id="5.1.3.14"/>
    </reaction>
</comment>
<dbReference type="EC" id="5.1.3.14" evidence="4"/>
<keyword evidence="8" id="KW-1185">Reference proteome</keyword>
<dbReference type="SUPFAM" id="SSF53756">
    <property type="entry name" value="UDP-Glycosyltransferase/glycogen phosphorylase"/>
    <property type="match status" value="1"/>
</dbReference>
<evidence type="ECO:0000256" key="4">
    <source>
        <dbReference type="ARBA" id="ARBA00038858"/>
    </source>
</evidence>
<comment type="similarity">
    <text evidence="3 5">Belongs to the UDP-N-acetylglucosamine 2-epimerase family.</text>
</comment>
<dbReference type="EMBL" id="JACDXJ010000001">
    <property type="protein sequence ID" value="MBA1157010.1"/>
    <property type="molecule type" value="Genomic_DNA"/>
</dbReference>
<dbReference type="PANTHER" id="PTHR43174">
    <property type="entry name" value="UDP-N-ACETYLGLUCOSAMINE 2-EPIMERASE"/>
    <property type="match status" value="1"/>
</dbReference>